<evidence type="ECO:0000256" key="1">
    <source>
        <dbReference type="SAM" id="MobiDB-lite"/>
    </source>
</evidence>
<reference evidence="2" key="2">
    <citation type="submission" date="2021-01" db="EMBL/GenBank/DDBJ databases">
        <title>Pan-genome distribution and transcriptional activeness of fungal secondary metabolism genes in Aspergillus section Fumigati.</title>
        <authorList>
            <person name="Takahashi H."/>
            <person name="Umemura M."/>
            <person name="Ninomiya A."/>
            <person name="Kusuya Y."/>
            <person name="Urayama S."/>
            <person name="Shimizu M."/>
            <person name="Watanabe A."/>
            <person name="Kamei K."/>
            <person name="Yaguchi T."/>
            <person name="Hagiwara D."/>
        </authorList>
    </citation>
    <scope>NUCLEOTIDE SEQUENCE</scope>
    <source>
        <strain evidence="2">IFM 46973</strain>
    </source>
</reference>
<sequence length="102" mass="11729">MARRNDHEFMTDSNMTTDLQEYGPVDQRMVEGTDGTSMSKAVVLDRSKARMSLMSQFRSIEMYNGGVNVQHSNRIETLTDSKSWKRQMPSEATNYQHHPSNL</sequence>
<proteinExistence type="predicted"/>
<feature type="region of interest" description="Disordered" evidence="1">
    <location>
        <begin position="1"/>
        <end position="24"/>
    </location>
</feature>
<reference evidence="2" key="1">
    <citation type="journal article" date="2015" name="Genome Announc.">
        <title>Draft Genome Sequence of the Pathogenic Filamentous Fungus Aspergillus udagawae Strain IFM 46973T.</title>
        <authorList>
            <person name="Kusuya Y."/>
            <person name="Takahashi-Nakaguchi A."/>
            <person name="Takahashi H."/>
            <person name="Yaguchi T."/>
        </authorList>
    </citation>
    <scope>NUCLEOTIDE SEQUENCE</scope>
    <source>
        <strain evidence="2">IFM 46973</strain>
    </source>
</reference>
<feature type="compositionally biased region" description="Basic and acidic residues" evidence="1">
    <location>
        <begin position="1"/>
        <end position="10"/>
    </location>
</feature>
<name>A0A8E0QI83_9EURO</name>
<feature type="region of interest" description="Disordered" evidence="1">
    <location>
        <begin position="79"/>
        <end position="102"/>
    </location>
</feature>
<accession>A0A8E0QI83</accession>
<dbReference type="EMBL" id="BBXM02000001">
    <property type="protein sequence ID" value="GIC84710.1"/>
    <property type="molecule type" value="Genomic_DNA"/>
</dbReference>
<protein>
    <submittedName>
        <fullName evidence="2">Uncharacterized protein</fullName>
    </submittedName>
</protein>
<dbReference type="Proteomes" id="UP000036893">
    <property type="component" value="Unassembled WGS sequence"/>
</dbReference>
<dbReference type="AlphaFoldDB" id="A0A8E0QI83"/>
<comment type="caution">
    <text evidence="2">The sequence shown here is derived from an EMBL/GenBank/DDBJ whole genome shotgun (WGS) entry which is preliminary data.</text>
</comment>
<evidence type="ECO:0000313" key="3">
    <source>
        <dbReference type="Proteomes" id="UP000036893"/>
    </source>
</evidence>
<dbReference type="RefSeq" id="XP_043141976.1">
    <property type="nucleotide sequence ID" value="XM_043286041.1"/>
</dbReference>
<organism evidence="2 3">
    <name type="scientific">Aspergillus udagawae</name>
    <dbReference type="NCBI Taxonomy" id="91492"/>
    <lineage>
        <taxon>Eukaryota</taxon>
        <taxon>Fungi</taxon>
        <taxon>Dikarya</taxon>
        <taxon>Ascomycota</taxon>
        <taxon>Pezizomycotina</taxon>
        <taxon>Eurotiomycetes</taxon>
        <taxon>Eurotiomycetidae</taxon>
        <taxon>Eurotiales</taxon>
        <taxon>Aspergillaceae</taxon>
        <taxon>Aspergillus</taxon>
        <taxon>Aspergillus subgen. Fumigati</taxon>
    </lineage>
</organism>
<gene>
    <name evidence="2" type="ORF">Aud_000532</name>
</gene>
<feature type="compositionally biased region" description="Polar residues" evidence="1">
    <location>
        <begin position="90"/>
        <end position="102"/>
    </location>
</feature>
<evidence type="ECO:0000313" key="2">
    <source>
        <dbReference type="EMBL" id="GIC84710.1"/>
    </source>
</evidence>
<dbReference type="GeneID" id="66988008"/>